<name>A0ABQ0F1N6_APOSI</name>
<dbReference type="Proteomes" id="UP001623349">
    <property type="component" value="Unassembled WGS sequence"/>
</dbReference>
<keyword evidence="1" id="KW-0472">Membrane</keyword>
<protein>
    <submittedName>
        <fullName evidence="1">Transmembrane protein 192</fullName>
    </submittedName>
</protein>
<proteinExistence type="predicted"/>
<organism evidence="1 2">
    <name type="scientific">Apodemus speciosus</name>
    <name type="common">Large Japanese field mouse</name>
    <dbReference type="NCBI Taxonomy" id="105296"/>
    <lineage>
        <taxon>Eukaryota</taxon>
        <taxon>Metazoa</taxon>
        <taxon>Chordata</taxon>
        <taxon>Craniata</taxon>
        <taxon>Vertebrata</taxon>
        <taxon>Euteleostomi</taxon>
        <taxon>Mammalia</taxon>
        <taxon>Eutheria</taxon>
        <taxon>Euarchontoglires</taxon>
        <taxon>Glires</taxon>
        <taxon>Rodentia</taxon>
        <taxon>Myomorpha</taxon>
        <taxon>Muroidea</taxon>
        <taxon>Muridae</taxon>
        <taxon>Murinae</taxon>
        <taxon>Apodemus</taxon>
    </lineage>
</organism>
<keyword evidence="2" id="KW-1185">Reference proteome</keyword>
<keyword evidence="1" id="KW-0812">Transmembrane</keyword>
<evidence type="ECO:0000313" key="2">
    <source>
        <dbReference type="Proteomes" id="UP001623349"/>
    </source>
</evidence>
<comment type="caution">
    <text evidence="1">The sequence shown here is derived from an EMBL/GenBank/DDBJ whole genome shotgun (WGS) entry which is preliminary data.</text>
</comment>
<sequence>MAAGGRLEDSSLDILQSMDDDPLLDTQPPAPHSLHAHFRPRFHPLPTVIVANLMLLIHFLW</sequence>
<evidence type="ECO:0000313" key="1">
    <source>
        <dbReference type="EMBL" id="GAB1293193.1"/>
    </source>
</evidence>
<dbReference type="EMBL" id="BAAFST010000008">
    <property type="protein sequence ID" value="GAB1293193.1"/>
    <property type="molecule type" value="Genomic_DNA"/>
</dbReference>
<accession>A0ABQ0F1N6</accession>
<gene>
    <name evidence="1" type="ORF">APTSU1_000842400</name>
</gene>
<reference evidence="1 2" key="1">
    <citation type="submission" date="2024-08" db="EMBL/GenBank/DDBJ databases">
        <title>The draft genome of Apodemus speciosus.</title>
        <authorList>
            <person name="Nabeshima K."/>
            <person name="Suzuki S."/>
            <person name="Onuma M."/>
        </authorList>
    </citation>
    <scope>NUCLEOTIDE SEQUENCE [LARGE SCALE GENOMIC DNA]</scope>
    <source>
        <strain evidence="1">IB14-021</strain>
    </source>
</reference>